<dbReference type="PANTHER" id="PTHR23132">
    <property type="entry name" value="D-ALANINE--D-ALANINE LIGASE"/>
    <property type="match status" value="1"/>
</dbReference>
<reference evidence="17 18" key="1">
    <citation type="submission" date="2018-10" db="EMBL/GenBank/DDBJ databases">
        <title>Isolation of pseudouridimycin from Streptomyces albus DSM 40763.</title>
        <authorList>
            <person name="Rosenqvist P."/>
            <person name="Metsae-Ketelae M."/>
            <person name="Virta P."/>
        </authorList>
    </citation>
    <scope>NUCLEOTIDE SEQUENCE [LARGE SCALE GENOMIC DNA]</scope>
    <source>
        <strain evidence="17 18">DSM 40763</strain>
    </source>
</reference>
<dbReference type="NCBIfam" id="TIGR01205">
    <property type="entry name" value="D_ala_D_alaTIGR"/>
    <property type="match status" value="1"/>
</dbReference>
<dbReference type="PROSITE" id="PS50975">
    <property type="entry name" value="ATP_GRASP"/>
    <property type="match status" value="1"/>
</dbReference>
<dbReference type="RefSeq" id="WP_016473499.1">
    <property type="nucleotide sequence ID" value="NZ_BNEJ01000017.1"/>
</dbReference>
<evidence type="ECO:0000256" key="3">
    <source>
        <dbReference type="ARBA" id="ARBA00022598"/>
    </source>
</evidence>
<dbReference type="HAMAP" id="MF_00047">
    <property type="entry name" value="Dala_Dala_lig"/>
    <property type="match status" value="1"/>
</dbReference>
<organism evidence="17 18">
    <name type="scientific">Streptomyces albus</name>
    <dbReference type="NCBI Taxonomy" id="1888"/>
    <lineage>
        <taxon>Bacteria</taxon>
        <taxon>Bacillati</taxon>
        <taxon>Actinomycetota</taxon>
        <taxon>Actinomycetes</taxon>
        <taxon>Kitasatosporales</taxon>
        <taxon>Streptomycetaceae</taxon>
        <taxon>Streptomyces</taxon>
    </lineage>
</organism>
<dbReference type="AlphaFoldDB" id="A0A8H1LD64"/>
<feature type="binding site" evidence="14">
    <location>
        <position position="270"/>
    </location>
    <ligand>
        <name>Mg(2+)</name>
        <dbReference type="ChEBI" id="CHEBI:18420"/>
        <label>1</label>
    </ligand>
</feature>
<feature type="active site" evidence="13">
    <location>
        <position position="158"/>
    </location>
</feature>
<dbReference type="InterPro" id="IPR013815">
    <property type="entry name" value="ATP_grasp_subdomain_1"/>
</dbReference>
<dbReference type="PROSITE" id="PS00843">
    <property type="entry name" value="DALA_DALA_LIGASE_1"/>
    <property type="match status" value="1"/>
</dbReference>
<evidence type="ECO:0000256" key="9">
    <source>
        <dbReference type="ARBA" id="ARBA00022984"/>
    </source>
</evidence>
<feature type="active site" evidence="13">
    <location>
        <position position="20"/>
    </location>
</feature>
<feature type="binding site" evidence="14">
    <location>
        <position position="284"/>
    </location>
    <ligand>
        <name>Mg(2+)</name>
        <dbReference type="ChEBI" id="CHEBI:18420"/>
        <label>2</label>
    </ligand>
</feature>
<evidence type="ECO:0000256" key="13">
    <source>
        <dbReference type="PIRSR" id="PIRSR039102-1"/>
    </source>
</evidence>
<evidence type="ECO:0000259" key="16">
    <source>
        <dbReference type="PROSITE" id="PS50975"/>
    </source>
</evidence>
<dbReference type="GO" id="GO:0005829">
    <property type="term" value="C:cytosol"/>
    <property type="evidence" value="ECO:0007669"/>
    <property type="project" value="TreeGrafter"/>
</dbReference>
<name>A0A8H1LD64_9ACTN</name>
<comment type="similarity">
    <text evidence="2 12">Belongs to the D-alanine--D-alanine ligase family.</text>
</comment>
<dbReference type="Gene3D" id="3.30.470.20">
    <property type="entry name" value="ATP-grasp fold, B domain"/>
    <property type="match status" value="1"/>
</dbReference>
<keyword evidence="5 15" id="KW-0547">Nucleotide-binding</keyword>
<feature type="binding site" evidence="14">
    <location>
        <position position="282"/>
    </location>
    <ligand>
        <name>Mg(2+)</name>
        <dbReference type="ChEBI" id="CHEBI:18420"/>
        <label>1</label>
    </ligand>
</feature>
<keyword evidence="9 12" id="KW-0573">Peptidoglycan synthesis</keyword>
<accession>A0A8H1LD64</accession>
<dbReference type="Proteomes" id="UP000298111">
    <property type="component" value="Unassembled WGS sequence"/>
</dbReference>
<evidence type="ECO:0000256" key="12">
    <source>
        <dbReference type="HAMAP-Rule" id="MF_00047"/>
    </source>
</evidence>
<evidence type="ECO:0000313" key="18">
    <source>
        <dbReference type="Proteomes" id="UP000298111"/>
    </source>
</evidence>
<evidence type="ECO:0000256" key="4">
    <source>
        <dbReference type="ARBA" id="ARBA00022723"/>
    </source>
</evidence>
<dbReference type="EC" id="6.3.2.4" evidence="12"/>
<dbReference type="GO" id="GO:0009252">
    <property type="term" value="P:peptidoglycan biosynthetic process"/>
    <property type="evidence" value="ECO:0007669"/>
    <property type="project" value="UniProtKB-UniRule"/>
</dbReference>
<keyword evidence="11 12" id="KW-0961">Cell wall biogenesis/degradation</keyword>
<dbReference type="InterPro" id="IPR011761">
    <property type="entry name" value="ATP-grasp"/>
</dbReference>
<dbReference type="InterPro" id="IPR000291">
    <property type="entry name" value="D-Ala_lig_Van_CS"/>
</dbReference>
<dbReference type="GeneID" id="75185978"/>
<evidence type="ECO:0000256" key="5">
    <source>
        <dbReference type="ARBA" id="ARBA00022741"/>
    </source>
</evidence>
<dbReference type="GO" id="GO:0008716">
    <property type="term" value="F:D-alanine-D-alanine ligase activity"/>
    <property type="evidence" value="ECO:0007669"/>
    <property type="project" value="UniProtKB-UniRule"/>
</dbReference>
<feature type="active site" evidence="13">
    <location>
        <position position="293"/>
    </location>
</feature>
<dbReference type="InterPro" id="IPR005905">
    <property type="entry name" value="D_ala_D_ala"/>
</dbReference>
<comment type="cofactor">
    <cofactor evidence="1">
        <name>Mn(2+)</name>
        <dbReference type="ChEBI" id="CHEBI:29035"/>
    </cofactor>
</comment>
<evidence type="ECO:0000256" key="11">
    <source>
        <dbReference type="ARBA" id="ARBA00023316"/>
    </source>
</evidence>
<comment type="subcellular location">
    <subcellularLocation>
        <location evidence="12">Cytoplasm</location>
    </subcellularLocation>
</comment>
<evidence type="ECO:0000256" key="6">
    <source>
        <dbReference type="ARBA" id="ARBA00022840"/>
    </source>
</evidence>
<dbReference type="PIRSF" id="PIRSF039102">
    <property type="entry name" value="Ddl/VanB"/>
    <property type="match status" value="1"/>
</dbReference>
<dbReference type="Gene3D" id="3.40.50.20">
    <property type="match status" value="1"/>
</dbReference>
<dbReference type="UniPathway" id="UPA00219"/>
<dbReference type="Gene3D" id="3.30.1490.20">
    <property type="entry name" value="ATP-grasp fold, A domain"/>
    <property type="match status" value="1"/>
</dbReference>
<dbReference type="GO" id="GO:0071555">
    <property type="term" value="P:cell wall organization"/>
    <property type="evidence" value="ECO:0007669"/>
    <property type="project" value="UniProtKB-KW"/>
</dbReference>
<dbReference type="EMBL" id="RCIY01000056">
    <property type="protein sequence ID" value="TGG82920.1"/>
    <property type="molecule type" value="Genomic_DNA"/>
</dbReference>
<evidence type="ECO:0000313" key="17">
    <source>
        <dbReference type="EMBL" id="TGG82920.1"/>
    </source>
</evidence>
<comment type="catalytic activity">
    <reaction evidence="12">
        <text>2 D-alanine + ATP = D-alanyl-D-alanine + ADP + phosphate + H(+)</text>
        <dbReference type="Rhea" id="RHEA:11224"/>
        <dbReference type="ChEBI" id="CHEBI:15378"/>
        <dbReference type="ChEBI" id="CHEBI:30616"/>
        <dbReference type="ChEBI" id="CHEBI:43474"/>
        <dbReference type="ChEBI" id="CHEBI:57416"/>
        <dbReference type="ChEBI" id="CHEBI:57822"/>
        <dbReference type="ChEBI" id="CHEBI:456216"/>
        <dbReference type="EC" id="6.3.2.4"/>
    </reaction>
</comment>
<dbReference type="Pfam" id="PF07478">
    <property type="entry name" value="Dala_Dala_lig_C"/>
    <property type="match status" value="1"/>
</dbReference>
<dbReference type="PANTHER" id="PTHR23132:SF25">
    <property type="entry name" value="D-ALANINE--D-ALANINE LIGASE A"/>
    <property type="match status" value="1"/>
</dbReference>
<evidence type="ECO:0000256" key="8">
    <source>
        <dbReference type="ARBA" id="ARBA00022960"/>
    </source>
</evidence>
<comment type="cofactor">
    <cofactor evidence="14">
        <name>Mg(2+)</name>
        <dbReference type="ChEBI" id="CHEBI:18420"/>
    </cofactor>
    <cofactor evidence="14">
        <name>Mn(2+)</name>
        <dbReference type="ChEBI" id="CHEBI:29035"/>
    </cofactor>
    <text evidence="14">Binds 2 magnesium or manganese ions per subunit.</text>
</comment>
<protein>
    <recommendedName>
        <fullName evidence="12">D-alanine--D-alanine ligase</fullName>
        <ecNumber evidence="12">6.3.2.4</ecNumber>
    </recommendedName>
    <alternativeName>
        <fullName evidence="12">D-Ala-D-Ala ligase</fullName>
    </alternativeName>
    <alternativeName>
        <fullName evidence="12">D-alanylalanine synthetase</fullName>
    </alternativeName>
</protein>
<comment type="function">
    <text evidence="12">Cell wall formation.</text>
</comment>
<keyword evidence="3 12" id="KW-0436">Ligase</keyword>
<dbReference type="GO" id="GO:0008360">
    <property type="term" value="P:regulation of cell shape"/>
    <property type="evidence" value="ECO:0007669"/>
    <property type="project" value="UniProtKB-KW"/>
</dbReference>
<keyword evidence="6 15" id="KW-0067">ATP-binding</keyword>
<dbReference type="InterPro" id="IPR016185">
    <property type="entry name" value="PreATP-grasp_dom_sf"/>
</dbReference>
<sequence>MSTAPRTIRVAVIGGGQNCEHDVSLATAAAVAEALPAPYAPVCLTIDRDGTWLGPDRAPLPGQLSGALALLATCSVVFPAVHGPRGEDGTLAALCELAGLPYVGSGLRAGALAMDKPTTKIIAERAGITVARSVTVTDPDGPVPLPLPVVVKPTAAGSSHGVSLVENHSHYQQAVTDALALDARVMVEEYIQGREIDIAVLRRADNTLILSPPLEITTAPRQLFDTQRKYDGTAQFHIPARLTTSHNQALARSATTLFRELGCAGTARFDFFLTDHGLVLNEVNTTPGLTPHSQVPKMFAAAGYDYPHLLTELLDTALTPKPAAPHRK</sequence>
<feature type="binding site" evidence="14">
    <location>
        <position position="282"/>
    </location>
    <ligand>
        <name>Mg(2+)</name>
        <dbReference type="ChEBI" id="CHEBI:18420"/>
        <label>2</label>
    </ligand>
</feature>
<keyword evidence="12" id="KW-0963">Cytoplasm</keyword>
<dbReference type="SUPFAM" id="SSF52440">
    <property type="entry name" value="PreATP-grasp domain"/>
    <property type="match status" value="1"/>
</dbReference>
<evidence type="ECO:0000256" key="7">
    <source>
        <dbReference type="ARBA" id="ARBA00022842"/>
    </source>
</evidence>
<dbReference type="SUPFAM" id="SSF56059">
    <property type="entry name" value="Glutathione synthetase ATP-binding domain-like"/>
    <property type="match status" value="1"/>
</dbReference>
<proteinExistence type="inferred from homology"/>
<keyword evidence="7 14" id="KW-0460">Magnesium</keyword>
<evidence type="ECO:0000256" key="15">
    <source>
        <dbReference type="PROSITE-ProRule" id="PRU00409"/>
    </source>
</evidence>
<comment type="caution">
    <text evidence="17">The sequence shown here is derived from an EMBL/GenBank/DDBJ whole genome shotgun (WGS) entry which is preliminary data.</text>
</comment>
<keyword evidence="8 12" id="KW-0133">Cell shape</keyword>
<evidence type="ECO:0000256" key="1">
    <source>
        <dbReference type="ARBA" id="ARBA00001936"/>
    </source>
</evidence>
<dbReference type="InterPro" id="IPR011095">
    <property type="entry name" value="Dala_Dala_lig_C"/>
</dbReference>
<comment type="pathway">
    <text evidence="12">Cell wall biogenesis; peptidoglycan biosynthesis.</text>
</comment>
<evidence type="ECO:0000256" key="10">
    <source>
        <dbReference type="ARBA" id="ARBA00023211"/>
    </source>
</evidence>
<gene>
    <name evidence="12" type="primary">ddl</name>
    <name evidence="17" type="ORF">D8771_16190</name>
</gene>
<dbReference type="InterPro" id="IPR011127">
    <property type="entry name" value="Dala_Dala_lig_N"/>
</dbReference>
<evidence type="ECO:0000256" key="14">
    <source>
        <dbReference type="PIRSR" id="PIRSR039102-3"/>
    </source>
</evidence>
<evidence type="ECO:0000256" key="2">
    <source>
        <dbReference type="ARBA" id="ARBA00010871"/>
    </source>
</evidence>
<dbReference type="GO" id="GO:0046872">
    <property type="term" value="F:metal ion binding"/>
    <property type="evidence" value="ECO:0007669"/>
    <property type="project" value="UniProtKB-KW"/>
</dbReference>
<feature type="domain" description="ATP-grasp" evidence="16">
    <location>
        <begin position="120"/>
        <end position="315"/>
    </location>
</feature>
<dbReference type="Pfam" id="PF01820">
    <property type="entry name" value="Dala_Dala_lig_N"/>
    <property type="match status" value="2"/>
</dbReference>
<keyword evidence="4 14" id="KW-0479">Metal-binding</keyword>
<keyword evidence="10 14" id="KW-0464">Manganese</keyword>
<dbReference type="PROSITE" id="PS00844">
    <property type="entry name" value="DALA_DALA_LIGASE_2"/>
    <property type="match status" value="1"/>
</dbReference>
<dbReference type="GO" id="GO:0005524">
    <property type="term" value="F:ATP binding"/>
    <property type="evidence" value="ECO:0007669"/>
    <property type="project" value="UniProtKB-UniRule"/>
</dbReference>